<dbReference type="InterPro" id="IPR034115">
    <property type="entry name" value="M35_peptidyl-Lys"/>
</dbReference>
<proteinExistence type="inferred from homology"/>
<dbReference type="CDD" id="cd11306">
    <property type="entry name" value="M35_peptidyl-Lys"/>
    <property type="match status" value="1"/>
</dbReference>
<accession>A0A643FCH6</accession>
<dbReference type="Proteomes" id="UP000430120">
    <property type="component" value="Unassembled WGS sequence"/>
</dbReference>
<keyword evidence="6" id="KW-0862">Zinc</keyword>
<dbReference type="PANTHER" id="PTHR37016:SF3">
    <property type="entry name" value="NEUTRAL PROTEASE 2-RELATED"/>
    <property type="match status" value="1"/>
</dbReference>
<keyword evidence="4" id="KW-0479">Metal-binding</keyword>
<reference evidence="10 11" key="1">
    <citation type="submission" date="2019-09" db="EMBL/GenBank/DDBJ databases">
        <title>Draft genome sequences of 48 bacterial type strains from the CCUG.</title>
        <authorList>
            <person name="Tunovic T."/>
            <person name="Pineiro-Iglesias B."/>
            <person name="Unosson C."/>
            <person name="Inganas E."/>
            <person name="Ohlen M."/>
            <person name="Cardew S."/>
            <person name="Jensie-Markopoulos S."/>
            <person name="Salva-Serra F."/>
            <person name="Jaen-Luchoro D."/>
            <person name="Karlsson R."/>
            <person name="Svensson-Stadler L."/>
            <person name="Chun J."/>
            <person name="Moore E."/>
        </authorList>
    </citation>
    <scope>NUCLEOTIDE SEQUENCE [LARGE SCALE GENOMIC DNA]</scope>
    <source>
        <strain evidence="10 11">CCUG 30977</strain>
    </source>
</reference>
<keyword evidence="8" id="KW-0732">Signal</keyword>
<evidence type="ECO:0000256" key="3">
    <source>
        <dbReference type="ARBA" id="ARBA00022670"/>
    </source>
</evidence>
<sequence>MNFNKYGVAAALALLALGGAQAGQRAQLDVQLSFDNAIVQGDSDVPVNVVITNNTGTVVPVLKWQLPTGKLQGQLFRVVGDDGQPATYIGPMIKRAEPREQDYILLQPGASLSYQVELTSQYVLGNGHYTVEYVGGGVFRQGVDFRSTATNLWTQGRSASAESLVGDSSLRGRTGTQGISYSGGCSSSRQSTLASAVSAATTYSSNAYSYLSGSGSGTQRYVKWFGSYTSSRWATAKSHYSAIKSAFTTQNVTLDCSCTDTGTYAYVYPTQPYKIYVCGAFWNAPMTGTDSKGGTLVHEMSHFNVVASTDDWAYGQTAAANLAKSNPTKALDNADNHEYFAENNPALP</sequence>
<dbReference type="InterPro" id="IPR050414">
    <property type="entry name" value="Fungal_M35_metalloproteases"/>
</dbReference>
<feature type="signal peptide" evidence="8">
    <location>
        <begin position="1"/>
        <end position="22"/>
    </location>
</feature>
<organism evidence="10 11">
    <name type="scientific">Ideonella dechloratans</name>
    <dbReference type="NCBI Taxonomy" id="36863"/>
    <lineage>
        <taxon>Bacteria</taxon>
        <taxon>Pseudomonadati</taxon>
        <taxon>Pseudomonadota</taxon>
        <taxon>Betaproteobacteria</taxon>
        <taxon>Burkholderiales</taxon>
        <taxon>Sphaerotilaceae</taxon>
        <taxon>Ideonella</taxon>
    </lineage>
</organism>
<dbReference type="Gene3D" id="2.60.40.2970">
    <property type="match status" value="1"/>
</dbReference>
<evidence type="ECO:0000259" key="9">
    <source>
        <dbReference type="SMART" id="SM01351"/>
    </source>
</evidence>
<dbReference type="GO" id="GO:0006508">
    <property type="term" value="P:proteolysis"/>
    <property type="evidence" value="ECO:0007669"/>
    <property type="project" value="UniProtKB-KW"/>
</dbReference>
<gene>
    <name evidence="10" type="ORF">F7Q92_15860</name>
</gene>
<dbReference type="RefSeq" id="WP_151125073.1">
    <property type="nucleotide sequence ID" value="NZ_CP088081.1"/>
</dbReference>
<dbReference type="SUPFAM" id="SSF55486">
    <property type="entry name" value="Metalloproteases ('zincins'), catalytic domain"/>
    <property type="match status" value="1"/>
</dbReference>
<comment type="cofactor">
    <cofactor evidence="1">
        <name>Zn(2+)</name>
        <dbReference type="ChEBI" id="CHEBI:29105"/>
    </cofactor>
</comment>
<evidence type="ECO:0000256" key="4">
    <source>
        <dbReference type="ARBA" id="ARBA00022723"/>
    </source>
</evidence>
<protein>
    <submittedName>
        <fullName evidence="10">Peptidase M35</fullName>
    </submittedName>
</protein>
<comment type="similarity">
    <text evidence="2">Belongs to the peptidase M35 family.</text>
</comment>
<evidence type="ECO:0000256" key="6">
    <source>
        <dbReference type="ARBA" id="ARBA00022833"/>
    </source>
</evidence>
<keyword evidence="5" id="KW-0378">Hydrolase</keyword>
<dbReference type="EMBL" id="VZPB01000043">
    <property type="protein sequence ID" value="KAB0578092.1"/>
    <property type="molecule type" value="Genomic_DNA"/>
</dbReference>
<dbReference type="GO" id="GO:0046872">
    <property type="term" value="F:metal ion binding"/>
    <property type="evidence" value="ECO:0007669"/>
    <property type="project" value="UniProtKB-KW"/>
</dbReference>
<dbReference type="AlphaFoldDB" id="A0A643FCH6"/>
<feature type="chain" id="PRO_5024923580" evidence="8">
    <location>
        <begin position="23"/>
        <end position="348"/>
    </location>
</feature>
<evidence type="ECO:0000256" key="1">
    <source>
        <dbReference type="ARBA" id="ARBA00001947"/>
    </source>
</evidence>
<dbReference type="SMART" id="SM01351">
    <property type="entry name" value="Aspzincin_M35"/>
    <property type="match status" value="1"/>
</dbReference>
<dbReference type="GO" id="GO:0004222">
    <property type="term" value="F:metalloendopeptidase activity"/>
    <property type="evidence" value="ECO:0007669"/>
    <property type="project" value="InterPro"/>
</dbReference>
<evidence type="ECO:0000256" key="2">
    <source>
        <dbReference type="ARBA" id="ARBA00010279"/>
    </source>
</evidence>
<dbReference type="PANTHER" id="PTHR37016">
    <property type="match status" value="1"/>
</dbReference>
<name>A0A643FCH6_IDEDE</name>
<evidence type="ECO:0000256" key="5">
    <source>
        <dbReference type="ARBA" id="ARBA00022801"/>
    </source>
</evidence>
<dbReference type="OrthoDB" id="7649992at2"/>
<evidence type="ECO:0000256" key="8">
    <source>
        <dbReference type="SAM" id="SignalP"/>
    </source>
</evidence>
<keyword evidence="11" id="KW-1185">Reference proteome</keyword>
<keyword evidence="7" id="KW-0482">Metalloprotease</keyword>
<dbReference type="Pfam" id="PF14521">
    <property type="entry name" value="Aspzincin_M35"/>
    <property type="match status" value="1"/>
</dbReference>
<keyword evidence="3" id="KW-0645">Protease</keyword>
<evidence type="ECO:0000313" key="11">
    <source>
        <dbReference type="Proteomes" id="UP000430120"/>
    </source>
</evidence>
<evidence type="ECO:0000256" key="7">
    <source>
        <dbReference type="ARBA" id="ARBA00023049"/>
    </source>
</evidence>
<comment type="caution">
    <text evidence="10">The sequence shown here is derived from an EMBL/GenBank/DDBJ whole genome shotgun (WGS) entry which is preliminary data.</text>
</comment>
<dbReference type="Gene3D" id="3.40.390.10">
    <property type="entry name" value="Collagenase (Catalytic Domain)"/>
    <property type="match status" value="1"/>
</dbReference>
<dbReference type="InterPro" id="IPR029463">
    <property type="entry name" value="Lys_MEP"/>
</dbReference>
<dbReference type="InterPro" id="IPR024079">
    <property type="entry name" value="MetalloPept_cat_dom_sf"/>
</dbReference>
<feature type="domain" description="Lysine-specific metallo-endopeptidase" evidence="9">
    <location>
        <begin position="209"/>
        <end position="342"/>
    </location>
</feature>
<evidence type="ECO:0000313" key="10">
    <source>
        <dbReference type="EMBL" id="KAB0578092.1"/>
    </source>
</evidence>